<dbReference type="InterPro" id="IPR036465">
    <property type="entry name" value="vWFA_dom_sf"/>
</dbReference>
<keyword evidence="4" id="KW-1185">Reference proteome</keyword>
<dbReference type="InterPro" id="IPR051928">
    <property type="entry name" value="NorD/CobT"/>
</dbReference>
<evidence type="ECO:0000256" key="1">
    <source>
        <dbReference type="SAM" id="MobiDB-lite"/>
    </source>
</evidence>
<dbReference type="Proteomes" id="UP001148932">
    <property type="component" value="Unassembled WGS sequence"/>
</dbReference>
<dbReference type="Gene3D" id="3.40.50.410">
    <property type="entry name" value="von Willebrand factor, type A domain"/>
    <property type="match status" value="1"/>
</dbReference>
<gene>
    <name evidence="3" type="ORF">OIN59_09280</name>
</gene>
<proteinExistence type="predicted"/>
<protein>
    <submittedName>
        <fullName evidence="3">VWA domain-containing protein</fullName>
    </submittedName>
</protein>
<evidence type="ECO:0000313" key="3">
    <source>
        <dbReference type="EMBL" id="MDD2177628.1"/>
    </source>
</evidence>
<dbReference type="RefSeq" id="WP_274109492.1">
    <property type="nucleotide sequence ID" value="NZ_JAPCKI010000004.1"/>
</dbReference>
<accession>A0ABT5RVA0</accession>
<evidence type="ECO:0000259" key="2">
    <source>
        <dbReference type="PROSITE" id="PS50234"/>
    </source>
</evidence>
<evidence type="ECO:0000313" key="4">
    <source>
        <dbReference type="Proteomes" id="UP001148932"/>
    </source>
</evidence>
<dbReference type="InterPro" id="IPR002035">
    <property type="entry name" value="VWF_A"/>
</dbReference>
<reference evidence="3" key="1">
    <citation type="submission" date="2022-10" db="EMBL/GenBank/DDBJ databases">
        <title>Description of microaerobic benzene degrading bacteria.</title>
        <authorList>
            <person name="Bedics A."/>
            <person name="Tancsics A."/>
            <person name="Banerjee S."/>
        </authorList>
    </citation>
    <scope>NUCLEOTIDE SEQUENCE</scope>
    <source>
        <strain evidence="3">D2M1</strain>
    </source>
</reference>
<organism evidence="3 4">
    <name type="scientific">Acidovorax benzenivorans</name>
    <dbReference type="NCBI Taxonomy" id="2987520"/>
    <lineage>
        <taxon>Bacteria</taxon>
        <taxon>Pseudomonadati</taxon>
        <taxon>Pseudomonadota</taxon>
        <taxon>Betaproteobacteria</taxon>
        <taxon>Burkholderiales</taxon>
        <taxon>Comamonadaceae</taxon>
        <taxon>Acidovorax</taxon>
    </lineage>
</organism>
<sequence>MEEWIGQQWHRLVTRWAEPGHATAAVSLDEMRKPLGLLLRCGGGPAGMRIGPAAARGHGGPRGWVQRVAGSGTRAPLPEFHHDLLALPPIVAVFPDKALNRSLYLWLAALASQWSTVAAQPGGSWLGHNLAATRATLATFPGLATAHAQLRQAQLALRPSPGTLRGPAAEAEAWVQRALRGEWDHGVPAGTLPPPGLTPAVVAPVWLWLEGCSASTINAPNRQAQPPGPPSANDAATPAPEDPTRRKAERVRDERHAAPLMLFFRAESILSWGEFTKVQRADDDSDDGNALEAARDMDVLSIAEDPGNANRLAARVRFDLDLPSAAADDVALGPGEHLPEWDWKAGVLRPAHCAVQCRVARETTPFTPDAQLRTTVRQVRRRLEVLRAAPLRAHAQADGDELDVDAWVRHAADAAAWRSESPAVWQRRVRAERSLATLLLADLSLSTDAHVAGAGRPMRVVDVIRDALYVFGEALTAGGDTFEMLGFSSVRRQNVRIQHLKGFDEAWTGAARARVGAIKPGYYTRMGAAIRHATARLAARPERQRLLLLLTDGKPNDLDVYEGRYGLEDTRHAVQEARAQGLTPFAVTIDNAGHDYLPYLFGQQGYALVHRPRDLAQRLAAVYSQITRQK</sequence>
<dbReference type="CDD" id="cd01454">
    <property type="entry name" value="vWA_norD_type"/>
    <property type="match status" value="1"/>
</dbReference>
<name>A0ABT5RVA0_9BURK</name>
<dbReference type="PANTHER" id="PTHR41248">
    <property type="entry name" value="NORD PROTEIN"/>
    <property type="match status" value="1"/>
</dbReference>
<feature type="region of interest" description="Disordered" evidence="1">
    <location>
        <begin position="217"/>
        <end position="252"/>
    </location>
</feature>
<feature type="compositionally biased region" description="Basic and acidic residues" evidence="1">
    <location>
        <begin position="242"/>
        <end position="252"/>
    </location>
</feature>
<dbReference type="EMBL" id="JAPCKI010000004">
    <property type="protein sequence ID" value="MDD2177628.1"/>
    <property type="molecule type" value="Genomic_DNA"/>
</dbReference>
<comment type="caution">
    <text evidence="3">The sequence shown here is derived from an EMBL/GenBank/DDBJ whole genome shotgun (WGS) entry which is preliminary data.</text>
</comment>
<dbReference type="SUPFAM" id="SSF53300">
    <property type="entry name" value="vWA-like"/>
    <property type="match status" value="1"/>
</dbReference>
<dbReference type="PROSITE" id="PS50234">
    <property type="entry name" value="VWFA"/>
    <property type="match status" value="1"/>
</dbReference>
<dbReference type="SMART" id="SM00327">
    <property type="entry name" value="VWA"/>
    <property type="match status" value="1"/>
</dbReference>
<dbReference type="PANTHER" id="PTHR41248:SF1">
    <property type="entry name" value="NORD PROTEIN"/>
    <property type="match status" value="1"/>
</dbReference>
<dbReference type="Pfam" id="PF00092">
    <property type="entry name" value="VWA"/>
    <property type="match status" value="1"/>
</dbReference>
<feature type="domain" description="VWFA" evidence="2">
    <location>
        <begin position="442"/>
        <end position="626"/>
    </location>
</feature>